<dbReference type="Gene3D" id="2.130.10.30">
    <property type="entry name" value="Regulator of chromosome condensation 1/beta-lactamase-inhibitor protein II"/>
    <property type="match status" value="2"/>
</dbReference>
<protein>
    <submittedName>
        <fullName evidence="4">RCC1 repeat-containing protein</fullName>
    </submittedName>
</protein>
<dbReference type="EMBL" id="LXFE01004355">
    <property type="protein sequence ID" value="OLL21737.1"/>
    <property type="molecule type" value="Genomic_DNA"/>
</dbReference>
<evidence type="ECO:0000256" key="1">
    <source>
        <dbReference type="ARBA" id="ARBA00022737"/>
    </source>
</evidence>
<name>A0A1U7LGG1_NEOID</name>
<dbReference type="InterPro" id="IPR051210">
    <property type="entry name" value="Ub_ligase/GEF_domain"/>
</dbReference>
<dbReference type="InterPro" id="IPR058923">
    <property type="entry name" value="RCC1-like_dom"/>
</dbReference>
<dbReference type="PANTHER" id="PTHR22870">
    <property type="entry name" value="REGULATOR OF CHROMOSOME CONDENSATION"/>
    <property type="match status" value="1"/>
</dbReference>
<gene>
    <name evidence="4" type="ORF">NEOLI_003023</name>
</gene>
<dbReference type="Proteomes" id="UP000186594">
    <property type="component" value="Unassembled WGS sequence"/>
</dbReference>
<organism evidence="4 5">
    <name type="scientific">Neolecta irregularis (strain DAH-3)</name>
    <dbReference type="NCBI Taxonomy" id="1198029"/>
    <lineage>
        <taxon>Eukaryota</taxon>
        <taxon>Fungi</taxon>
        <taxon>Dikarya</taxon>
        <taxon>Ascomycota</taxon>
        <taxon>Taphrinomycotina</taxon>
        <taxon>Neolectales</taxon>
        <taxon>Neolectaceae</taxon>
        <taxon>Neolecta</taxon>
    </lineage>
</organism>
<feature type="repeat" description="RCC1" evidence="2">
    <location>
        <begin position="259"/>
        <end position="297"/>
    </location>
</feature>
<dbReference type="InterPro" id="IPR000408">
    <property type="entry name" value="Reg_chr_condens"/>
</dbReference>
<evidence type="ECO:0000313" key="5">
    <source>
        <dbReference type="Proteomes" id="UP000186594"/>
    </source>
</evidence>
<evidence type="ECO:0000259" key="3">
    <source>
        <dbReference type="Pfam" id="PF25390"/>
    </source>
</evidence>
<dbReference type="PROSITE" id="PS00626">
    <property type="entry name" value="RCC1_2"/>
    <property type="match status" value="1"/>
</dbReference>
<feature type="repeat" description="RCC1" evidence="2">
    <location>
        <begin position="165"/>
        <end position="217"/>
    </location>
</feature>
<feature type="repeat" description="RCC1" evidence="2">
    <location>
        <begin position="111"/>
        <end position="164"/>
    </location>
</feature>
<dbReference type="Pfam" id="PF25390">
    <property type="entry name" value="WD40_RLD"/>
    <property type="match status" value="1"/>
</dbReference>
<dbReference type="PRINTS" id="PR00633">
    <property type="entry name" value="RCCNDNSATION"/>
</dbReference>
<dbReference type="InterPro" id="IPR009091">
    <property type="entry name" value="RCC1/BLIP-II"/>
</dbReference>
<proteinExistence type="predicted"/>
<evidence type="ECO:0000256" key="2">
    <source>
        <dbReference type="PROSITE-ProRule" id="PRU00235"/>
    </source>
</evidence>
<dbReference type="PROSITE" id="PS50012">
    <property type="entry name" value="RCC1_3"/>
    <property type="match status" value="4"/>
</dbReference>
<dbReference type="OMA" id="GWGNCRK"/>
<keyword evidence="5" id="KW-1185">Reference proteome</keyword>
<dbReference type="STRING" id="1198029.A0A1U7LGG1"/>
<feature type="repeat" description="RCC1" evidence="2">
    <location>
        <begin position="6"/>
        <end position="60"/>
    </location>
</feature>
<dbReference type="SUPFAM" id="SSF50985">
    <property type="entry name" value="RCC1/BLIP-II"/>
    <property type="match status" value="1"/>
</dbReference>
<sequence>MTCSELQIHALGSNSSFQLSTGDSLDSSKPRLVKFTCPLPSSRPKSISSGGNHTLLLLQDGSCFATGENSQGQCGIPRSRPVLPSFENTGGQKWEIIAAGWSFSIFINVNSHVFSCGKGNRGELGLGKHINSTDLVQIQYFPPIGSRIVDVQIGVYHVVCILDNGQVWGWGDARKGQLGPIDSPTKTLFTPIKLPGLSQKAVTAACGREFTIIGFEDQSIQVLGGTKWGVRYIPPDFGHRPWKCIAASWGTAHILFSDGKVYSWGRNDRSQHIHLSADISLQNISAGSEHVVALDTKGNVYASGWNEHGNCGQQDLNDVCELLPIDFPLKVDYIAAGCGTTFLVQCPI</sequence>
<keyword evidence="1" id="KW-0677">Repeat</keyword>
<dbReference type="AlphaFoldDB" id="A0A1U7LGG1"/>
<evidence type="ECO:0000313" key="4">
    <source>
        <dbReference type="EMBL" id="OLL21737.1"/>
    </source>
</evidence>
<accession>A0A1U7LGG1</accession>
<feature type="domain" description="RCC1-like" evidence="3">
    <location>
        <begin position="8"/>
        <end position="342"/>
    </location>
</feature>
<dbReference type="PANTHER" id="PTHR22870:SF466">
    <property type="entry name" value="ANKYRIN REPEAT-CONTAINING PROTEIN"/>
    <property type="match status" value="1"/>
</dbReference>
<dbReference type="OrthoDB" id="5370059at2759"/>
<reference evidence="4 5" key="1">
    <citation type="submission" date="2016-04" db="EMBL/GenBank/DDBJ databases">
        <title>Evolutionary innovation and constraint leading to complex multicellularity in the Ascomycota.</title>
        <authorList>
            <person name="Cisse O."/>
            <person name="Nguyen A."/>
            <person name="Hewitt D.A."/>
            <person name="Jedd G."/>
            <person name="Stajich J.E."/>
        </authorList>
    </citation>
    <scope>NUCLEOTIDE SEQUENCE [LARGE SCALE GENOMIC DNA]</scope>
    <source>
        <strain evidence="4 5">DAH-3</strain>
    </source>
</reference>
<comment type="caution">
    <text evidence="4">The sequence shown here is derived from an EMBL/GenBank/DDBJ whole genome shotgun (WGS) entry which is preliminary data.</text>
</comment>